<protein>
    <submittedName>
        <fullName evidence="1">Uncharacterized protein</fullName>
    </submittedName>
</protein>
<dbReference type="EMBL" id="JAVDWU010000004">
    <property type="protein sequence ID" value="MDR7150219.1"/>
    <property type="molecule type" value="Genomic_DNA"/>
</dbReference>
<proteinExistence type="predicted"/>
<dbReference type="Proteomes" id="UP001265700">
    <property type="component" value="Unassembled WGS sequence"/>
</dbReference>
<evidence type="ECO:0000313" key="1">
    <source>
        <dbReference type="EMBL" id="MDR7150219.1"/>
    </source>
</evidence>
<reference evidence="1 2" key="1">
    <citation type="submission" date="2023-07" db="EMBL/GenBank/DDBJ databases">
        <title>Sorghum-associated microbial communities from plants grown in Nebraska, USA.</title>
        <authorList>
            <person name="Schachtman D."/>
        </authorList>
    </citation>
    <scope>NUCLEOTIDE SEQUENCE [LARGE SCALE GENOMIC DNA]</scope>
    <source>
        <strain evidence="1 2">4249</strain>
    </source>
</reference>
<sequence>MKRWIAQHQPGWPLWSVCDPHSADAWMICGQSVEVLGRDALVINHAHESGQQFTLNRAEVDRPLAFSTPLPEGFASAEFFDASDEGSVRQRLQRFEAWLRPLRTQFALGALLVERMREFPRGVVHLLQEEKLIAVIDMDRGLVGLHTPARPIDLDMVRWVAAATPSHDIPPSFMRLSLHRVLWTFAVRTVRQVLPARYRERTIYLRRVPRVPARWFEESHLRFMRELMVRPGTLEEMRARMDVKDVEIEQCATALYYGGGLTTDPESARRAELTARRALVALHFDKSSPETVAHSRPEISEMAALSSILKDTRHSPLRAVAPGPNEHRYLKMPY</sequence>
<name>A0ABU1WMD6_9BURK</name>
<gene>
    <name evidence="1" type="ORF">J2W49_002177</name>
</gene>
<evidence type="ECO:0000313" key="2">
    <source>
        <dbReference type="Proteomes" id="UP001265700"/>
    </source>
</evidence>
<keyword evidence="2" id="KW-1185">Reference proteome</keyword>
<comment type="caution">
    <text evidence="1">The sequence shown here is derived from an EMBL/GenBank/DDBJ whole genome shotgun (WGS) entry which is preliminary data.</text>
</comment>
<organism evidence="1 2">
    <name type="scientific">Hydrogenophaga palleronii</name>
    <dbReference type="NCBI Taxonomy" id="65655"/>
    <lineage>
        <taxon>Bacteria</taxon>
        <taxon>Pseudomonadati</taxon>
        <taxon>Pseudomonadota</taxon>
        <taxon>Betaproteobacteria</taxon>
        <taxon>Burkholderiales</taxon>
        <taxon>Comamonadaceae</taxon>
        <taxon>Hydrogenophaga</taxon>
    </lineage>
</organism>
<accession>A0ABU1WMD6</accession>
<dbReference type="RefSeq" id="WP_310315529.1">
    <property type="nucleotide sequence ID" value="NZ_JAVDWU010000004.1"/>
</dbReference>